<evidence type="ECO:0000313" key="1">
    <source>
        <dbReference type="EMBL" id="MCA6075475.1"/>
    </source>
</evidence>
<keyword evidence="4" id="KW-1185">Reference proteome</keyword>
<evidence type="ECO:0000313" key="4">
    <source>
        <dbReference type="Proteomes" id="UP001139409"/>
    </source>
</evidence>
<comment type="caution">
    <text evidence="1">The sequence shown here is derived from an EMBL/GenBank/DDBJ whole genome shotgun (WGS) entry which is preliminary data.</text>
</comment>
<gene>
    <name evidence="1" type="ORF">LDX50_11390</name>
    <name evidence="2" type="ORF">LDX50_17360</name>
    <name evidence="3" type="ORF">LDX50_23080</name>
</gene>
<accession>A0A9X1HQQ8</accession>
<dbReference type="EMBL" id="JAIXNE010000003">
    <property type="protein sequence ID" value="MCA6076652.1"/>
    <property type="molecule type" value="Genomic_DNA"/>
</dbReference>
<organism evidence="1 4">
    <name type="scientific">Fulvivirga sedimenti</name>
    <dbReference type="NCBI Taxonomy" id="2879465"/>
    <lineage>
        <taxon>Bacteria</taxon>
        <taxon>Pseudomonadati</taxon>
        <taxon>Bacteroidota</taxon>
        <taxon>Cytophagia</taxon>
        <taxon>Cytophagales</taxon>
        <taxon>Fulvivirgaceae</taxon>
        <taxon>Fulvivirga</taxon>
    </lineage>
</organism>
<dbReference type="AlphaFoldDB" id="A0A9X1HQQ8"/>
<evidence type="ECO:0000313" key="3">
    <source>
        <dbReference type="EMBL" id="MCA6077780.1"/>
    </source>
</evidence>
<name>A0A9X1HQQ8_9BACT</name>
<dbReference type="EMBL" id="JAIXNE010000004">
    <property type="protein sequence ID" value="MCA6077780.1"/>
    <property type="molecule type" value="Genomic_DNA"/>
</dbReference>
<protein>
    <submittedName>
        <fullName evidence="1">Uncharacterized protein</fullName>
    </submittedName>
</protein>
<reference evidence="1" key="1">
    <citation type="submission" date="2021-09" db="EMBL/GenBank/DDBJ databases">
        <title>Fulvivirga sp. isolated from coastal sediment.</title>
        <authorList>
            <person name="Yu H."/>
        </authorList>
    </citation>
    <scope>NUCLEOTIDE SEQUENCE</scope>
    <source>
        <strain evidence="1">1062</strain>
    </source>
</reference>
<proteinExistence type="predicted"/>
<dbReference type="Proteomes" id="UP001139409">
    <property type="component" value="Unassembled WGS sequence"/>
</dbReference>
<evidence type="ECO:0000313" key="2">
    <source>
        <dbReference type="EMBL" id="MCA6076652.1"/>
    </source>
</evidence>
<dbReference type="EMBL" id="JAIXNE010000002">
    <property type="protein sequence ID" value="MCA6075475.1"/>
    <property type="molecule type" value="Genomic_DNA"/>
</dbReference>
<sequence length="512" mass="61561">MKPAERRYFNVWASRNGSSEKKFILLFNGLSEQTEYDEEALLNSIPDISPTQISNLKAHLYQRVLQCMRQYSQSHSLEIQIREMIDHVQILFNRGLYDQCVQILKKARKKVGSIDNLELQLEILKWEKNILTQTVGAGNEQRVNRIVREVQQVNERINNVNKFTNLAARLNAIYYRIGFIRNQSDYNHIQRLFEKELPDFIEQELSLTEKLSLYQLLSGYYSFIQDFDSGLKYARKWLDLFDEHKEIRYSRTNDYLSAINTLMIAQYKMYSYDDFVETSRRLREIRHYPRHTMNENIRMRLYKYTYVHEFNRIFMLGDFGHGVSLIEKIEPLLEPFIRQLDNHSRIILFYKVACLYFGDQKYGNCIRWLNRIFTSENIDLREDIHSFARILSLISHYELGNTDVIDYYIRSTYRFLLRKKDLYSFQKYILSFLKKLDAHLSEEELMEAFNELRDQLVPLQHNPYERRAFMYFDIISWLESKSNNHKVGEIIHQKAMRRIARQRTMASENQTL</sequence>